<feature type="transmembrane region" description="Helical" evidence="7">
    <location>
        <begin position="6"/>
        <end position="25"/>
    </location>
</feature>
<dbReference type="RefSeq" id="XP_033462961.1">
    <property type="nucleotide sequence ID" value="XM_033600886.1"/>
</dbReference>
<feature type="region of interest" description="Disordered" evidence="8">
    <location>
        <begin position="294"/>
        <end position="313"/>
    </location>
</feature>
<evidence type="ECO:0000256" key="6">
    <source>
        <dbReference type="ARBA" id="ARBA00023136"/>
    </source>
</evidence>
<feature type="transmembrane region" description="Helical" evidence="7">
    <location>
        <begin position="118"/>
        <end position="136"/>
    </location>
</feature>
<evidence type="ECO:0000256" key="5">
    <source>
        <dbReference type="ARBA" id="ARBA00022989"/>
    </source>
</evidence>
<reference evidence="10" key="2">
    <citation type="submission" date="2020-04" db="EMBL/GenBank/DDBJ databases">
        <authorList>
            <consortium name="NCBI Genome Project"/>
        </authorList>
    </citation>
    <scope>NUCLEOTIDE SEQUENCE</scope>
    <source>
        <strain evidence="10">CBS 342.82</strain>
    </source>
</reference>
<keyword evidence="2 7" id="KW-0813">Transport</keyword>
<evidence type="ECO:0000256" key="1">
    <source>
        <dbReference type="ARBA" id="ARBA00004141"/>
    </source>
</evidence>
<accession>A0A6J3MD21</accession>
<sequence>MAALPQYSYIFGIAIVFAFLDAWNIGANDVANSFATSVSSRSLTMLQAMTIGAIMEFSGAVLAGSRVAGTIKSGIIAVDSFEGKPSVLMLGMLCALIGSSVFLTCATKIGLPVSTTHCIIGGIIGVGFATVGPNGVDWSWEGVSQVFAAWFIAPMISASFGAILFLLTKFTVLKAKNPLMRGMMSIPIYFAITSGILTMLIVWKGAASLNLDDWGTAPTAGTIFGVAGGVALLAGLFIVPYTYVRLIKEDWRLKPWDAVKGPFLLRRDQAPPIPEGVELVPDYYRGHRTKEELEQHGAAAVATPPSDEETTHPAEKGLAVVPLAPTSSIESMSAETPAPIQGKWWEPRNLWKSTVWFFFRGVMKDVVSAQTSNKRPTFIERILVGKNLEKKHAIVTRYDNRVEHLYSILQVMTAATASFVHGANDISNAMGPLSAVYQVWTTNNVSSKSEVPLWILAFGGGSIALGLWTYGYKLMQNLGNRITLHSPIRGFCMELGAAITVVLATRLALPVSTTQCIIGATVGVGLCSGEIKAVNWRVVCWSYFAWFVTLPSTAIIAGSIMAFTINAPQWTRPE</sequence>
<feature type="transmembrane region" description="Helical" evidence="7">
    <location>
        <begin position="87"/>
        <end position="106"/>
    </location>
</feature>
<evidence type="ECO:0000313" key="10">
    <source>
        <dbReference type="RefSeq" id="XP_033462961.1"/>
    </source>
</evidence>
<keyword evidence="4 7" id="KW-0812">Transmembrane</keyword>
<feature type="transmembrane region" description="Helical" evidence="7">
    <location>
        <begin position="543"/>
        <end position="565"/>
    </location>
</feature>
<dbReference type="GO" id="GO:0016020">
    <property type="term" value="C:membrane"/>
    <property type="evidence" value="ECO:0007669"/>
    <property type="project" value="UniProtKB-SubCell"/>
</dbReference>
<evidence type="ECO:0000256" key="3">
    <source>
        <dbReference type="ARBA" id="ARBA00022592"/>
    </source>
</evidence>
<organism evidence="10">
    <name type="scientific">Dissoconium aciculare CBS 342.82</name>
    <dbReference type="NCBI Taxonomy" id="1314786"/>
    <lineage>
        <taxon>Eukaryota</taxon>
        <taxon>Fungi</taxon>
        <taxon>Dikarya</taxon>
        <taxon>Ascomycota</taxon>
        <taxon>Pezizomycotina</taxon>
        <taxon>Dothideomycetes</taxon>
        <taxon>Dothideomycetidae</taxon>
        <taxon>Mycosphaerellales</taxon>
        <taxon>Dissoconiaceae</taxon>
        <taxon>Dissoconium</taxon>
    </lineage>
</organism>
<dbReference type="Proteomes" id="UP000504637">
    <property type="component" value="Unplaced"/>
</dbReference>
<evidence type="ECO:0000256" key="7">
    <source>
        <dbReference type="RuleBase" id="RU363058"/>
    </source>
</evidence>
<dbReference type="GO" id="GO:0035435">
    <property type="term" value="P:phosphate ion transmembrane transport"/>
    <property type="evidence" value="ECO:0007669"/>
    <property type="project" value="TreeGrafter"/>
</dbReference>
<keyword evidence="6 7" id="KW-0472">Membrane</keyword>
<reference evidence="10" key="3">
    <citation type="submission" date="2025-08" db="UniProtKB">
        <authorList>
            <consortium name="RefSeq"/>
        </authorList>
    </citation>
    <scope>IDENTIFICATION</scope>
    <source>
        <strain evidence="10">CBS 342.82</strain>
    </source>
</reference>
<protein>
    <recommendedName>
        <fullName evidence="7">Phosphate transporter</fullName>
    </recommendedName>
</protein>
<evidence type="ECO:0000256" key="2">
    <source>
        <dbReference type="ARBA" id="ARBA00022448"/>
    </source>
</evidence>
<dbReference type="GO" id="GO:0005315">
    <property type="term" value="F:phosphate transmembrane transporter activity"/>
    <property type="evidence" value="ECO:0007669"/>
    <property type="project" value="InterPro"/>
</dbReference>
<evidence type="ECO:0000313" key="9">
    <source>
        <dbReference type="Proteomes" id="UP000504637"/>
    </source>
</evidence>
<keyword evidence="3 7" id="KW-0592">Phosphate transport</keyword>
<comment type="similarity">
    <text evidence="7">Belongs to the inorganic phosphate transporter (PiT) (TC 2.A.20) family.</text>
</comment>
<comment type="function">
    <text evidence="7">Sodium-phosphate symporter.</text>
</comment>
<feature type="transmembrane region" description="Helical" evidence="7">
    <location>
        <begin position="491"/>
        <end position="509"/>
    </location>
</feature>
<keyword evidence="9" id="KW-1185">Reference proteome</keyword>
<dbReference type="PANTHER" id="PTHR11101:SF80">
    <property type="entry name" value="PHOSPHATE TRANSPORTER"/>
    <property type="match status" value="1"/>
</dbReference>
<feature type="transmembrane region" description="Helical" evidence="7">
    <location>
        <begin position="179"/>
        <end position="203"/>
    </location>
</feature>
<proteinExistence type="inferred from homology"/>
<keyword evidence="5 7" id="KW-1133">Transmembrane helix</keyword>
<dbReference type="GeneID" id="54358686"/>
<gene>
    <name evidence="10" type="ORF">K489DRAFT_312728</name>
</gene>
<dbReference type="AlphaFoldDB" id="A0A6J3MD21"/>
<dbReference type="OrthoDB" id="260807at2759"/>
<feature type="transmembrane region" description="Helical" evidence="7">
    <location>
        <begin position="148"/>
        <end position="167"/>
    </location>
</feature>
<dbReference type="PANTHER" id="PTHR11101">
    <property type="entry name" value="PHOSPHATE TRANSPORTER"/>
    <property type="match status" value="1"/>
</dbReference>
<feature type="transmembrane region" description="Helical" evidence="7">
    <location>
        <begin position="46"/>
        <end position="67"/>
    </location>
</feature>
<name>A0A6J3MD21_9PEZI</name>
<evidence type="ECO:0000256" key="4">
    <source>
        <dbReference type="ARBA" id="ARBA00022692"/>
    </source>
</evidence>
<feature type="transmembrane region" description="Helical" evidence="7">
    <location>
        <begin position="451"/>
        <end position="470"/>
    </location>
</feature>
<feature type="transmembrane region" description="Helical" evidence="7">
    <location>
        <begin position="223"/>
        <end position="244"/>
    </location>
</feature>
<comment type="subcellular location">
    <subcellularLocation>
        <location evidence="1 7">Membrane</location>
        <topology evidence="1 7">Multi-pass membrane protein</topology>
    </subcellularLocation>
</comment>
<evidence type="ECO:0000256" key="8">
    <source>
        <dbReference type="SAM" id="MobiDB-lite"/>
    </source>
</evidence>
<dbReference type="Pfam" id="PF01384">
    <property type="entry name" value="PHO4"/>
    <property type="match status" value="1"/>
</dbReference>
<dbReference type="InterPro" id="IPR001204">
    <property type="entry name" value="Phos_transporter"/>
</dbReference>
<reference evidence="10" key="1">
    <citation type="submission" date="2020-01" db="EMBL/GenBank/DDBJ databases">
        <authorList>
            <consortium name="DOE Joint Genome Institute"/>
            <person name="Haridas S."/>
            <person name="Albert R."/>
            <person name="Binder M."/>
            <person name="Bloem J."/>
            <person name="Labutti K."/>
            <person name="Salamov A."/>
            <person name="Andreopoulos B."/>
            <person name="Baker S.E."/>
            <person name="Barry K."/>
            <person name="Bills G."/>
            <person name="Bluhm B.H."/>
            <person name="Cannon C."/>
            <person name="Castanera R."/>
            <person name="Culley D.E."/>
            <person name="Daum C."/>
            <person name="Ezra D."/>
            <person name="Gonzalez J.B."/>
            <person name="Henrissat B."/>
            <person name="Kuo A."/>
            <person name="Liang C."/>
            <person name="Lipzen A."/>
            <person name="Lutzoni F."/>
            <person name="Magnuson J."/>
            <person name="Mondo S."/>
            <person name="Nolan M."/>
            <person name="Ohm R."/>
            <person name="Pangilinan J."/>
            <person name="Park H.-J."/>
            <person name="Ramirez L."/>
            <person name="Alfaro M."/>
            <person name="Sun H."/>
            <person name="Tritt A."/>
            <person name="Yoshinaga Y."/>
            <person name="Zwiers L.-H."/>
            <person name="Turgeon B.G."/>
            <person name="Goodwin S.B."/>
            <person name="Spatafora J.W."/>
            <person name="Crous P.W."/>
            <person name="Grigoriev I.V."/>
        </authorList>
    </citation>
    <scope>NUCLEOTIDE SEQUENCE</scope>
    <source>
        <strain evidence="10">CBS 342.82</strain>
    </source>
</reference>